<dbReference type="Gene3D" id="3.40.80.10">
    <property type="entry name" value="Peptidoglycan recognition protein-like"/>
    <property type="match status" value="1"/>
</dbReference>
<comment type="similarity">
    <text evidence="1">Belongs to the N-acetylmuramoyl-L-alanine amidase 2 family.</text>
</comment>
<keyword evidence="3" id="KW-0732">Signal</keyword>
<dbReference type="CDD" id="cd06583">
    <property type="entry name" value="PGRP"/>
    <property type="match status" value="1"/>
</dbReference>
<feature type="region of interest" description="Disordered" evidence="2">
    <location>
        <begin position="110"/>
        <end position="150"/>
    </location>
</feature>
<dbReference type="InterPro" id="IPR015510">
    <property type="entry name" value="PGRP"/>
</dbReference>
<comment type="caution">
    <text evidence="6">The sequence shown here is derived from an EMBL/GenBank/DDBJ whole genome shotgun (WGS) entry which is preliminary data.</text>
</comment>
<sequence length="549" mass="58644">MRSKKLGTTLFVALLVPLLLALPRVSAQPELQPVTPQLTTLPLTGVDQTAYLALDSGSVGAAANRRPAVLTPTLRTKPFQLLGVTWADPEPRPDLAVSFRARVNGTWSDWQPLESGAADGPDPGSPDLPDGTPQARAVRGGTAPFYVGPADGVQVRVEQVGTPSRPLPRDLRLELIDPGASPADDDGNASDDGNAPDNEADATDDDAGTSPPEDDANAPPANDDPRTPDPDVSPTDAPPADAAVTAAQPRIHSRRAWGADESIRRCCVRYLDTIKVAFVHHTATSNGYSRSQVPKILRAIYAYHVKSRGWSDIGYNFLVDRFGRIWEGRAGGITKPVQGAHTGGFNSADSFGIAAIGTYQNRAPSSQLTQAIQRLIAWKLGLHFRNPEGSAVLVSAGGSTTKYKRGTRVTFHAIAGHLDAGRTGCPGRKLYARLPVIQAGVRQLMGAALWNPSVSASYLAPGGRLEIRAGVLTEQNWEVKIHRDSPDNAPVRTFSGRATPDRGTRAIRAVWDGRLEDGHPAPSGTYWITIDSWGGDRSARPYVAKIQVP</sequence>
<feature type="chain" id="PRO_5007452740" description="N-acetylmuramoyl-L-alanine amidase" evidence="3">
    <location>
        <begin position="28"/>
        <end position="549"/>
    </location>
</feature>
<evidence type="ECO:0000259" key="5">
    <source>
        <dbReference type="SMART" id="SM00701"/>
    </source>
</evidence>
<feature type="compositionally biased region" description="Low complexity" evidence="2">
    <location>
        <begin position="115"/>
        <end position="131"/>
    </location>
</feature>
<dbReference type="PANTHER" id="PTHR11022">
    <property type="entry name" value="PEPTIDOGLYCAN RECOGNITION PROTEIN"/>
    <property type="match status" value="1"/>
</dbReference>
<dbReference type="InterPro" id="IPR006619">
    <property type="entry name" value="PGRP_domain_met/bac"/>
</dbReference>
<evidence type="ECO:0000259" key="4">
    <source>
        <dbReference type="SMART" id="SM00644"/>
    </source>
</evidence>
<evidence type="ECO:0000313" key="6">
    <source>
        <dbReference type="EMBL" id="KWX02366.1"/>
    </source>
</evidence>
<name>A0A132MX98_9ACTN</name>
<dbReference type="GO" id="GO:0009253">
    <property type="term" value="P:peptidoglycan catabolic process"/>
    <property type="evidence" value="ECO:0007669"/>
    <property type="project" value="InterPro"/>
</dbReference>
<dbReference type="STRING" id="1469144.LI90_3409"/>
<dbReference type="SMART" id="SM00644">
    <property type="entry name" value="Ami_2"/>
    <property type="match status" value="1"/>
</dbReference>
<keyword evidence="7" id="KW-1185">Reference proteome</keyword>
<dbReference type="Pfam" id="PF01510">
    <property type="entry name" value="Amidase_2"/>
    <property type="match status" value="1"/>
</dbReference>
<dbReference type="Proteomes" id="UP000070188">
    <property type="component" value="Unassembled WGS sequence"/>
</dbReference>
<evidence type="ECO:0008006" key="8">
    <source>
        <dbReference type="Google" id="ProtNLM"/>
    </source>
</evidence>
<dbReference type="PANTHER" id="PTHR11022:SF41">
    <property type="entry name" value="PEPTIDOGLYCAN-RECOGNITION PROTEIN LC-RELATED"/>
    <property type="match status" value="1"/>
</dbReference>
<dbReference type="AlphaFoldDB" id="A0A132MX98"/>
<evidence type="ECO:0000256" key="1">
    <source>
        <dbReference type="ARBA" id="ARBA00007553"/>
    </source>
</evidence>
<dbReference type="EMBL" id="LAXD01000001">
    <property type="protein sequence ID" value="KWX02366.1"/>
    <property type="molecule type" value="Genomic_DNA"/>
</dbReference>
<feature type="domain" description="Peptidoglycan recognition protein family" evidence="5">
    <location>
        <begin position="249"/>
        <end position="398"/>
    </location>
</feature>
<gene>
    <name evidence="6" type="ORF">LI90_3409</name>
</gene>
<proteinExistence type="inferred from homology"/>
<feature type="signal peptide" evidence="3">
    <location>
        <begin position="1"/>
        <end position="27"/>
    </location>
</feature>
<feature type="region of interest" description="Disordered" evidence="2">
    <location>
        <begin position="176"/>
        <end position="255"/>
    </location>
</feature>
<feature type="domain" description="N-acetylmuramoyl-L-alanine amidase" evidence="4">
    <location>
        <begin position="263"/>
        <end position="427"/>
    </location>
</feature>
<dbReference type="InterPro" id="IPR002502">
    <property type="entry name" value="Amidase_domain"/>
</dbReference>
<reference evidence="7" key="1">
    <citation type="submission" date="2015-04" db="EMBL/GenBank/DDBJ databases">
        <title>Physiological reanalysis, assessment of diazotrophy, and genome sequences of multiple isolates of Streptomyces thermoautotrophicus.</title>
        <authorList>
            <person name="MacKellar D.C."/>
            <person name="Lieber L."/>
            <person name="Norman J."/>
            <person name="Bolger A."/>
            <person name="Tobin C."/>
            <person name="Murray J.W."/>
            <person name="Chang R."/>
            <person name="Ford T."/>
            <person name="Nguyen P.Q."/>
            <person name="Woodward J."/>
            <person name="Permingeat H."/>
            <person name="Joshi N.S."/>
            <person name="Silver P.A."/>
            <person name="Usadel B."/>
            <person name="Rutherford A.W."/>
            <person name="Friesen M."/>
            <person name="Prell J."/>
        </authorList>
    </citation>
    <scope>NUCLEOTIDE SEQUENCE [LARGE SCALE GENOMIC DNA]</scope>
    <source>
        <strain evidence="7">H1</strain>
    </source>
</reference>
<accession>A0A132MX98</accession>
<dbReference type="GO" id="GO:0008745">
    <property type="term" value="F:N-acetylmuramoyl-L-alanine amidase activity"/>
    <property type="evidence" value="ECO:0007669"/>
    <property type="project" value="InterPro"/>
</dbReference>
<dbReference type="SMART" id="SM00701">
    <property type="entry name" value="PGRP"/>
    <property type="match status" value="1"/>
</dbReference>
<dbReference type="PATRIC" id="fig|1469144.10.peg.3660"/>
<organism evidence="6 7">
    <name type="scientific">Carbonactinospora thermoautotrophica</name>
    <dbReference type="NCBI Taxonomy" id="1469144"/>
    <lineage>
        <taxon>Bacteria</taxon>
        <taxon>Bacillati</taxon>
        <taxon>Actinomycetota</taxon>
        <taxon>Actinomycetes</taxon>
        <taxon>Kitasatosporales</taxon>
        <taxon>Carbonactinosporaceae</taxon>
        <taxon>Carbonactinospora</taxon>
    </lineage>
</organism>
<dbReference type="InterPro" id="IPR036505">
    <property type="entry name" value="Amidase/PGRP_sf"/>
</dbReference>
<protein>
    <recommendedName>
        <fullName evidence="8">N-acetylmuramoyl-L-alanine amidase</fullName>
    </recommendedName>
</protein>
<feature type="compositionally biased region" description="Low complexity" evidence="2">
    <location>
        <begin position="230"/>
        <end position="249"/>
    </location>
</feature>
<dbReference type="GO" id="GO:0008270">
    <property type="term" value="F:zinc ion binding"/>
    <property type="evidence" value="ECO:0007669"/>
    <property type="project" value="InterPro"/>
</dbReference>
<evidence type="ECO:0000256" key="3">
    <source>
        <dbReference type="SAM" id="SignalP"/>
    </source>
</evidence>
<dbReference type="Gene3D" id="2.60.40.4070">
    <property type="match status" value="1"/>
</dbReference>
<feature type="compositionally biased region" description="Acidic residues" evidence="2">
    <location>
        <begin position="198"/>
        <end position="216"/>
    </location>
</feature>
<evidence type="ECO:0000313" key="7">
    <source>
        <dbReference type="Proteomes" id="UP000070188"/>
    </source>
</evidence>
<dbReference type="RefSeq" id="WP_066889332.1">
    <property type="nucleotide sequence ID" value="NZ_LAXD01000001.1"/>
</dbReference>
<dbReference type="SUPFAM" id="SSF55846">
    <property type="entry name" value="N-acetylmuramoyl-L-alanine amidase-like"/>
    <property type="match status" value="1"/>
</dbReference>
<evidence type="ECO:0000256" key="2">
    <source>
        <dbReference type="SAM" id="MobiDB-lite"/>
    </source>
</evidence>
<dbReference type="OrthoDB" id="514320at2"/>